<dbReference type="Pfam" id="PF13649">
    <property type="entry name" value="Methyltransf_25"/>
    <property type="match status" value="1"/>
</dbReference>
<evidence type="ECO:0000259" key="1">
    <source>
        <dbReference type="Pfam" id="PF13649"/>
    </source>
</evidence>
<dbReference type="InterPro" id="IPR041698">
    <property type="entry name" value="Methyltransf_25"/>
</dbReference>
<reference evidence="2" key="1">
    <citation type="submission" date="2020-02" db="EMBL/GenBank/DDBJ databases">
        <authorList>
            <person name="Meier V. D."/>
        </authorList>
    </citation>
    <scope>NUCLEOTIDE SEQUENCE</scope>
    <source>
        <strain evidence="2">AVDCRST_MAG63</strain>
    </source>
</reference>
<dbReference type="Gene3D" id="3.40.50.150">
    <property type="entry name" value="Vaccinia Virus protein VP39"/>
    <property type="match status" value="1"/>
</dbReference>
<protein>
    <recommendedName>
        <fullName evidence="1">Methyltransferase domain-containing protein</fullName>
    </recommendedName>
</protein>
<dbReference type="InterPro" id="IPR029063">
    <property type="entry name" value="SAM-dependent_MTases_sf"/>
</dbReference>
<gene>
    <name evidence="2" type="ORF">AVDCRST_MAG63-2390</name>
</gene>
<sequence length="246" mass="27079">MPLVSPPPPRVQQPELIDSVEPPEHDFAAAFGDIARVNRFLGGTRAVVGALDGIFGSLAPSSRPVTMLDLATGSADIPRAIVRAARRGRWGDRTVRVTAADNHPKVLALARRLCQGYPEITVEHADVFALPHADDAFDIVLCSMAFHHFATDGCVHVLREMERIARVGFVVNDLVRDRTARRLIWGLTRLLGANRLTRHDAPLSVLRAFTLPEYEQMVREAGISGCTVRAVPFYRAVIVRSHLESP</sequence>
<dbReference type="CDD" id="cd02440">
    <property type="entry name" value="AdoMet_MTases"/>
    <property type="match status" value="1"/>
</dbReference>
<dbReference type="SUPFAM" id="SSF53335">
    <property type="entry name" value="S-adenosyl-L-methionine-dependent methyltransferases"/>
    <property type="match status" value="1"/>
</dbReference>
<name>A0A6J4ISH9_9BACT</name>
<organism evidence="2">
    <name type="scientific">uncultured Armatimonadetes bacterium</name>
    <dbReference type="NCBI Taxonomy" id="157466"/>
    <lineage>
        <taxon>Bacteria</taxon>
        <taxon>Bacillati</taxon>
        <taxon>Armatimonadota</taxon>
        <taxon>environmental samples</taxon>
    </lineage>
</organism>
<dbReference type="EMBL" id="CADCTO010000299">
    <property type="protein sequence ID" value="CAA9258847.1"/>
    <property type="molecule type" value="Genomic_DNA"/>
</dbReference>
<accession>A0A6J4ISH9</accession>
<proteinExistence type="predicted"/>
<evidence type="ECO:0000313" key="2">
    <source>
        <dbReference type="EMBL" id="CAA9258847.1"/>
    </source>
</evidence>
<feature type="domain" description="Methyltransferase" evidence="1">
    <location>
        <begin position="68"/>
        <end position="166"/>
    </location>
</feature>
<dbReference type="AlphaFoldDB" id="A0A6J4ISH9"/>